<accession>A0A2K9LHL4</accession>
<dbReference type="Proteomes" id="UP000235116">
    <property type="component" value="Chromosome"/>
</dbReference>
<dbReference type="SUPFAM" id="SSF117143">
    <property type="entry name" value="Flagellar hook protein flgE"/>
    <property type="match status" value="1"/>
</dbReference>
<comment type="similarity">
    <text evidence="2 5">Belongs to the flagella basal body rod proteins family.</text>
</comment>
<dbReference type="InterPro" id="IPR037925">
    <property type="entry name" value="FlgE/F/G-like"/>
</dbReference>
<dbReference type="InterPro" id="IPR019776">
    <property type="entry name" value="Flagellar_basal_body_rod_CS"/>
</dbReference>
<evidence type="ECO:0000313" key="9">
    <source>
        <dbReference type="EMBL" id="AUM11651.1"/>
    </source>
</evidence>
<keyword evidence="10" id="KW-1185">Reference proteome</keyword>
<feature type="domain" description="Flagellar hook protein FlgE D2" evidence="8">
    <location>
        <begin position="167"/>
        <end position="326"/>
    </location>
</feature>
<comment type="subcellular location">
    <subcellularLocation>
        <location evidence="1 5">Bacterial flagellum basal body</location>
    </subcellularLocation>
</comment>
<evidence type="ECO:0000256" key="3">
    <source>
        <dbReference type="ARBA" id="ARBA00019015"/>
    </source>
</evidence>
<keyword evidence="9" id="KW-0966">Cell projection</keyword>
<feature type="domain" description="Flagellar basal body rod protein N-terminal" evidence="6">
    <location>
        <begin position="3"/>
        <end position="33"/>
    </location>
</feature>
<evidence type="ECO:0000313" key="10">
    <source>
        <dbReference type="Proteomes" id="UP000235116"/>
    </source>
</evidence>
<dbReference type="InterPro" id="IPR037058">
    <property type="entry name" value="Falgellar_hook_FlgE_sf"/>
</dbReference>
<proteinExistence type="inferred from homology"/>
<evidence type="ECO:0000259" key="8">
    <source>
        <dbReference type="Pfam" id="PF07559"/>
    </source>
</evidence>
<dbReference type="GO" id="GO:0009424">
    <property type="term" value="C:bacterial-type flagellum hook"/>
    <property type="evidence" value="ECO:0007669"/>
    <property type="project" value="TreeGrafter"/>
</dbReference>
<evidence type="ECO:0000259" key="6">
    <source>
        <dbReference type="Pfam" id="PF00460"/>
    </source>
</evidence>
<gene>
    <name evidence="9" type="ORF">Kalk_04100</name>
</gene>
<dbReference type="NCBIfam" id="TIGR03506">
    <property type="entry name" value="FlgEFG_subfam"/>
    <property type="match status" value="1"/>
</dbReference>
<dbReference type="Gene3D" id="2.60.98.20">
    <property type="entry name" value="Flagellar hook protein FlgE"/>
    <property type="match status" value="1"/>
</dbReference>
<dbReference type="PANTHER" id="PTHR30435">
    <property type="entry name" value="FLAGELLAR PROTEIN"/>
    <property type="match status" value="1"/>
</dbReference>
<dbReference type="GO" id="GO:0005829">
    <property type="term" value="C:cytosol"/>
    <property type="evidence" value="ECO:0007669"/>
    <property type="project" value="TreeGrafter"/>
</dbReference>
<name>A0A2K9LHL4_9GAMM</name>
<keyword evidence="4 5" id="KW-0975">Bacterial flagellum</keyword>
<dbReference type="PROSITE" id="PS00588">
    <property type="entry name" value="FLAGELLA_BB_ROD"/>
    <property type="match status" value="1"/>
</dbReference>
<dbReference type="KEGG" id="kak:Kalk_04100"/>
<reference evidence="10" key="1">
    <citation type="submission" date="2017-08" db="EMBL/GenBank/DDBJ databases">
        <title>Direct submision.</title>
        <authorList>
            <person name="Kim S.-J."/>
            <person name="Rhee S.-K."/>
        </authorList>
    </citation>
    <scope>NUCLEOTIDE SEQUENCE [LARGE SCALE GENOMIC DNA]</scope>
    <source>
        <strain evidence="10">GI5</strain>
    </source>
</reference>
<dbReference type="Pfam" id="PF00460">
    <property type="entry name" value="Flg_bb_rod"/>
    <property type="match status" value="1"/>
</dbReference>
<organism evidence="9 10">
    <name type="scientific">Ketobacter alkanivorans</name>
    <dbReference type="NCBI Taxonomy" id="1917421"/>
    <lineage>
        <taxon>Bacteria</taxon>
        <taxon>Pseudomonadati</taxon>
        <taxon>Pseudomonadota</taxon>
        <taxon>Gammaproteobacteria</taxon>
        <taxon>Pseudomonadales</taxon>
        <taxon>Ketobacteraceae</taxon>
        <taxon>Ketobacter</taxon>
    </lineage>
</organism>
<dbReference type="AlphaFoldDB" id="A0A2K9LHL4"/>
<evidence type="ECO:0000256" key="5">
    <source>
        <dbReference type="RuleBase" id="RU362116"/>
    </source>
</evidence>
<dbReference type="GO" id="GO:0071978">
    <property type="term" value="P:bacterial-type flagellum-dependent swarming motility"/>
    <property type="evidence" value="ECO:0007669"/>
    <property type="project" value="TreeGrafter"/>
</dbReference>
<dbReference type="PANTHER" id="PTHR30435:SF1">
    <property type="entry name" value="FLAGELLAR HOOK PROTEIN FLGE"/>
    <property type="match status" value="1"/>
</dbReference>
<evidence type="ECO:0000256" key="1">
    <source>
        <dbReference type="ARBA" id="ARBA00004117"/>
    </source>
</evidence>
<dbReference type="InterPro" id="IPR011491">
    <property type="entry name" value="FlgE_D2"/>
</dbReference>
<dbReference type="EMBL" id="CP022684">
    <property type="protein sequence ID" value="AUM11651.1"/>
    <property type="molecule type" value="Genomic_DNA"/>
</dbReference>
<protein>
    <recommendedName>
        <fullName evidence="3 5">Flagellar hook protein FlgE</fullName>
    </recommendedName>
</protein>
<dbReference type="RefSeq" id="WP_101892991.1">
    <property type="nucleotide sequence ID" value="NZ_CP022684.1"/>
</dbReference>
<feature type="domain" description="Flagellar basal-body/hook protein C-terminal" evidence="7">
    <location>
        <begin position="399"/>
        <end position="444"/>
    </location>
</feature>
<dbReference type="InterPro" id="IPR001444">
    <property type="entry name" value="Flag_bb_rod_N"/>
</dbReference>
<evidence type="ECO:0000256" key="2">
    <source>
        <dbReference type="ARBA" id="ARBA00009677"/>
    </source>
</evidence>
<dbReference type="Pfam" id="PF07559">
    <property type="entry name" value="FlgE_D2"/>
    <property type="match status" value="1"/>
</dbReference>
<dbReference type="NCBIfam" id="NF004240">
    <property type="entry name" value="PRK05682.1-4"/>
    <property type="match status" value="1"/>
</dbReference>
<evidence type="ECO:0000259" key="7">
    <source>
        <dbReference type="Pfam" id="PF06429"/>
    </source>
</evidence>
<dbReference type="Pfam" id="PF06429">
    <property type="entry name" value="Flg_bbr_C"/>
    <property type="match status" value="1"/>
</dbReference>
<dbReference type="InterPro" id="IPR010930">
    <property type="entry name" value="Flg_bb/hook_C_dom"/>
</dbReference>
<comment type="function">
    <text evidence="5">A flexible structure which links the flagellar filament to the drive apparatus in the basal body.</text>
</comment>
<keyword evidence="9" id="KW-0969">Cilium</keyword>
<dbReference type="OrthoDB" id="8578401at2"/>
<dbReference type="GO" id="GO:0009425">
    <property type="term" value="C:bacterial-type flagellum basal body"/>
    <property type="evidence" value="ECO:0007669"/>
    <property type="project" value="UniProtKB-SubCell"/>
</dbReference>
<evidence type="ECO:0000256" key="4">
    <source>
        <dbReference type="ARBA" id="ARBA00023143"/>
    </source>
</evidence>
<dbReference type="NCBIfam" id="NF004238">
    <property type="entry name" value="PRK05682.1-1"/>
    <property type="match status" value="1"/>
</dbReference>
<sequence>MGFNIALSGLNAAQAQLDVTSNNIANVETTGFKGSRTAFGDIYANSAFGNSDTAVGNGVLLQQVQQLFDQGNLNFTSQALDLAISGEGFFVLSPDQISQERVYTRAGNFGVDENGFVVNASNQYLQVFPVNDDGSVTATALSSTTPLQLPDTAGAPQATAEVEIGVNLPANATNLNVDVFDPTDSNTYSASTSITLYDSLGDSHIATAYFVKEPNLGTSGQQNTWGVFLTVTDDTGGVNTLDVYDGLGGAISSEVNANGVGYGVLAFDSQGVFQGTDPGGGIFTDQFSFLTNGADTTQQVYFDFAGNPPTQFASPFSVSALSQDGFTIGRLTGLSVDDQGVIQATYSNGQTTAVGKVALARFSNPQGMLQIGNTTWRSSTASGEPIPGEAGTSSFGLIQSGALETSNIDLTEELVTLITSQRNFQANAKSIETSNAVTQTIIQIR</sequence>
<keyword evidence="9" id="KW-0282">Flagellum</keyword>
<dbReference type="InterPro" id="IPR020013">
    <property type="entry name" value="Flagellar_FlgE/F/G"/>
</dbReference>